<dbReference type="Proteomes" id="UP000549394">
    <property type="component" value="Unassembled WGS sequence"/>
</dbReference>
<sequence>MADGKKYRIKKPPKASNREKTFDSVTSDIDEDRLQMRNERHLQVYKQAYKLRDHYYSEYMEVLREKIEKQREEIKIREQENQNKMRIREKKEKDKSMKRRKKMTRVELNTDDNFLKSIEKSEYYKSLYLLDRLKKKKLIRCQEDVEEFWKTAKTAEGYERYKNLLTNKERVKEEPKEVFPPVNYENRPMSDIKESRDTVRRPPSTKSSSSHKYMEPWQIARVKAKELEEEHPPIPLPPLNCYTMELGDKPKPPEQVIREMNMSKRETERKGFVKRLRSMYKLAISNTASTRRLFDRHDGELDDRESLNVKELLDYMTDSQKRVASQKDLEVNDRQIDLEWKRHLAKRIEPVVKEDNLKSASLQVVFEEENEFSEPIEEKEIEIGDELIKVPLSLDSVPNYGGKIIEAKCLSTLWKNPVEPNSEEDAKEIVKMIKNKPDWIEISRLSFPTA</sequence>
<feature type="region of interest" description="Disordered" evidence="1">
    <location>
        <begin position="1"/>
        <end position="24"/>
    </location>
</feature>
<dbReference type="AlphaFoldDB" id="A0A7I8VDF0"/>
<dbReference type="EMBL" id="CAJFCJ010000003">
    <property type="protein sequence ID" value="CAD5113368.1"/>
    <property type="molecule type" value="Genomic_DNA"/>
</dbReference>
<organism evidence="2 3">
    <name type="scientific">Dimorphilus gyrociliatus</name>
    <dbReference type="NCBI Taxonomy" id="2664684"/>
    <lineage>
        <taxon>Eukaryota</taxon>
        <taxon>Metazoa</taxon>
        <taxon>Spiralia</taxon>
        <taxon>Lophotrochozoa</taxon>
        <taxon>Annelida</taxon>
        <taxon>Polychaeta</taxon>
        <taxon>Polychaeta incertae sedis</taxon>
        <taxon>Dinophilidae</taxon>
        <taxon>Dimorphilus</taxon>
    </lineage>
</organism>
<protein>
    <submittedName>
        <fullName evidence="2">DgyrCDS2540</fullName>
    </submittedName>
</protein>
<feature type="region of interest" description="Disordered" evidence="1">
    <location>
        <begin position="180"/>
        <end position="212"/>
    </location>
</feature>
<feature type="compositionally biased region" description="Basic and acidic residues" evidence="1">
    <location>
        <begin position="188"/>
        <end position="200"/>
    </location>
</feature>
<gene>
    <name evidence="2" type="ORF">DGYR_LOCUS2374</name>
</gene>
<name>A0A7I8VDF0_9ANNE</name>
<proteinExistence type="predicted"/>
<comment type="caution">
    <text evidence="2">The sequence shown here is derived from an EMBL/GenBank/DDBJ whole genome shotgun (WGS) entry which is preliminary data.</text>
</comment>
<evidence type="ECO:0000313" key="2">
    <source>
        <dbReference type="EMBL" id="CAD5113368.1"/>
    </source>
</evidence>
<evidence type="ECO:0000313" key="3">
    <source>
        <dbReference type="Proteomes" id="UP000549394"/>
    </source>
</evidence>
<accession>A0A7I8VDF0</accession>
<dbReference type="OrthoDB" id="6131651at2759"/>
<reference evidence="2 3" key="1">
    <citation type="submission" date="2020-08" db="EMBL/GenBank/DDBJ databases">
        <authorList>
            <person name="Hejnol A."/>
        </authorList>
    </citation>
    <scope>NUCLEOTIDE SEQUENCE [LARGE SCALE GENOMIC DNA]</scope>
</reference>
<evidence type="ECO:0000256" key="1">
    <source>
        <dbReference type="SAM" id="MobiDB-lite"/>
    </source>
</evidence>
<keyword evidence="3" id="KW-1185">Reference proteome</keyword>